<dbReference type="Pfam" id="PF11738">
    <property type="entry name" value="DUF3298"/>
    <property type="match status" value="1"/>
</dbReference>
<evidence type="ECO:0000256" key="1">
    <source>
        <dbReference type="ARBA" id="ARBA00022729"/>
    </source>
</evidence>
<feature type="signal peptide" evidence="2">
    <location>
        <begin position="1"/>
        <end position="27"/>
    </location>
</feature>
<dbReference type="Gene3D" id="3.90.640.20">
    <property type="entry name" value="Heat-shock cognate protein, ATPase"/>
    <property type="match status" value="1"/>
</dbReference>
<dbReference type="PANTHER" id="PTHR43308:SF5">
    <property type="entry name" value="S-LAYER PROTEIN _ PEPTIDOGLYCAN ENDO-BETA-N-ACETYLGLUCOSAMINIDASE"/>
    <property type="match status" value="1"/>
</dbReference>
<dbReference type="AlphaFoldDB" id="A0A0F5I6T4"/>
<dbReference type="Pfam" id="PF00395">
    <property type="entry name" value="SLH"/>
    <property type="match status" value="3"/>
</dbReference>
<keyword evidence="5" id="KW-1185">Reference proteome</keyword>
<dbReference type="Proteomes" id="UP000031563">
    <property type="component" value="Unassembled WGS sequence"/>
</dbReference>
<dbReference type="Gene3D" id="3.30.565.40">
    <property type="entry name" value="Fervidobacterium nodosum Rt17-B1 like"/>
    <property type="match status" value="1"/>
</dbReference>
<comment type="caution">
    <text evidence="4">The sequence shown here is derived from an EMBL/GenBank/DDBJ whole genome shotgun (WGS) entry which is preliminary data.</text>
</comment>
<protein>
    <recommendedName>
        <fullName evidence="3">SLH domain-containing protein</fullName>
    </recommendedName>
</protein>
<accession>A0A0F5I6T4</accession>
<feature type="domain" description="SLH" evidence="3">
    <location>
        <begin position="90"/>
        <end position="143"/>
    </location>
</feature>
<feature type="chain" id="PRO_5039573627" description="SLH domain-containing protein" evidence="2">
    <location>
        <begin position="28"/>
        <end position="394"/>
    </location>
</feature>
<gene>
    <name evidence="4" type="ORF">QY95_00938</name>
</gene>
<feature type="domain" description="SLH" evidence="3">
    <location>
        <begin position="144"/>
        <end position="207"/>
    </location>
</feature>
<reference evidence="4" key="1">
    <citation type="submission" date="2015-02" db="EMBL/GenBank/DDBJ databases">
        <title>Genome Assembly of Bacillaceae bacterium MTCC 8252.</title>
        <authorList>
            <person name="Verma A."/>
            <person name="Khatri I."/>
            <person name="Mual P."/>
            <person name="Subramanian S."/>
            <person name="Krishnamurthi S."/>
        </authorList>
    </citation>
    <scope>NUCLEOTIDE SEQUENCE [LARGE SCALE GENOMIC DNA]</scope>
    <source>
        <strain evidence="4">MTCC 8252</strain>
    </source>
</reference>
<dbReference type="InterPro" id="IPR051465">
    <property type="entry name" value="Cell_Envelope_Struct_Comp"/>
</dbReference>
<evidence type="ECO:0000256" key="2">
    <source>
        <dbReference type="SAM" id="SignalP"/>
    </source>
</evidence>
<sequence length="394" mass="44251">MLGWKKWLASLAGVLCVFSFSSLPAKATAYPDVPASHWSAKEVTYLSERGVLKGGTNGRFNKDAPVTRAQAAAILVRAKELSMANVPDPGFQDVPKSHPFYKEIAAAVHAGWFSTAQSFNPDGQLTRAEMAKITANAFDLQGTASADWEDMGKAHWSTPFVERIVANGVTSGYTATKYRPAGVVTRAQFAVFIARGLDPAYRLTVAVYPKKAAEDIFYPQFRDTSGQKDFQYLNEYYVNEGEEMADTKKELTELAKEDPERGHLYTYEASYRVARADRSYISIVFDHYYYTGGAHGYTSLSSQNYDVRNAFFMLLGDLATKADYERKVIDRINTQGAYLQKQGRGDWSHLYSLGGYQRQFYMTNDGFVVYFNPYQQGSYAAGIWEFKLPYSLIR</sequence>
<dbReference type="PROSITE" id="PS51272">
    <property type="entry name" value="SLH"/>
    <property type="match status" value="3"/>
</dbReference>
<organism evidence="4 5">
    <name type="scientific">Bacillus thermotolerans</name>
    <name type="common">Quasibacillus thermotolerans</name>
    <dbReference type="NCBI Taxonomy" id="1221996"/>
    <lineage>
        <taxon>Bacteria</taxon>
        <taxon>Bacillati</taxon>
        <taxon>Bacillota</taxon>
        <taxon>Bacilli</taxon>
        <taxon>Bacillales</taxon>
        <taxon>Bacillaceae</taxon>
        <taxon>Bacillus</taxon>
    </lineage>
</organism>
<dbReference type="InterPro" id="IPR037126">
    <property type="entry name" value="PdaC/RsiV-like_sf"/>
</dbReference>
<evidence type="ECO:0000313" key="4">
    <source>
        <dbReference type="EMBL" id="KKB41231.1"/>
    </source>
</evidence>
<dbReference type="EMBL" id="JWIR02000024">
    <property type="protein sequence ID" value="KKB41231.1"/>
    <property type="molecule type" value="Genomic_DNA"/>
</dbReference>
<evidence type="ECO:0000313" key="5">
    <source>
        <dbReference type="Proteomes" id="UP000031563"/>
    </source>
</evidence>
<keyword evidence="1 2" id="KW-0732">Signal</keyword>
<dbReference type="RefSeq" id="WP_040047518.1">
    <property type="nucleotide sequence ID" value="NZ_JWIR02000024.1"/>
</dbReference>
<dbReference type="InterPro" id="IPR025303">
    <property type="entry name" value="PdaC"/>
</dbReference>
<dbReference type="PANTHER" id="PTHR43308">
    <property type="entry name" value="OUTER MEMBRANE PROTEIN ALPHA-RELATED"/>
    <property type="match status" value="1"/>
</dbReference>
<dbReference type="Pfam" id="PF13739">
    <property type="entry name" value="PdaC"/>
    <property type="match status" value="1"/>
</dbReference>
<evidence type="ECO:0000259" key="3">
    <source>
        <dbReference type="PROSITE" id="PS51272"/>
    </source>
</evidence>
<dbReference type="InterPro" id="IPR021729">
    <property type="entry name" value="DUF3298"/>
</dbReference>
<dbReference type="STRING" id="1221996.QY95_00938"/>
<name>A0A0F5I6T4_BACTR</name>
<proteinExistence type="predicted"/>
<feature type="domain" description="SLH" evidence="3">
    <location>
        <begin position="26"/>
        <end position="89"/>
    </location>
</feature>
<dbReference type="InterPro" id="IPR001119">
    <property type="entry name" value="SLH_dom"/>
</dbReference>